<protein>
    <submittedName>
        <fullName evidence="2">Uncharacterized protein</fullName>
    </submittedName>
</protein>
<evidence type="ECO:0000313" key="3">
    <source>
        <dbReference type="EMBL" id="CAF3733538.1"/>
    </source>
</evidence>
<evidence type="ECO:0000256" key="1">
    <source>
        <dbReference type="SAM" id="Coils"/>
    </source>
</evidence>
<comment type="caution">
    <text evidence="2">The sequence shown here is derived from an EMBL/GenBank/DDBJ whole genome shotgun (WGS) entry which is preliminary data.</text>
</comment>
<dbReference type="AlphaFoldDB" id="A0A814MFF2"/>
<dbReference type="Proteomes" id="UP000663889">
    <property type="component" value="Unassembled WGS sequence"/>
</dbReference>
<keyword evidence="1" id="KW-0175">Coiled coil</keyword>
<evidence type="ECO:0000313" key="2">
    <source>
        <dbReference type="EMBL" id="CAF1078483.1"/>
    </source>
</evidence>
<evidence type="ECO:0000313" key="4">
    <source>
        <dbReference type="Proteomes" id="UP000663889"/>
    </source>
</evidence>
<dbReference type="EMBL" id="CAJNOU010000745">
    <property type="protein sequence ID" value="CAF1078483.1"/>
    <property type="molecule type" value="Genomic_DNA"/>
</dbReference>
<organism evidence="2 4">
    <name type="scientific">Rotaria sordida</name>
    <dbReference type="NCBI Taxonomy" id="392033"/>
    <lineage>
        <taxon>Eukaryota</taxon>
        <taxon>Metazoa</taxon>
        <taxon>Spiralia</taxon>
        <taxon>Gnathifera</taxon>
        <taxon>Rotifera</taxon>
        <taxon>Eurotatoria</taxon>
        <taxon>Bdelloidea</taxon>
        <taxon>Philodinida</taxon>
        <taxon>Philodinidae</taxon>
        <taxon>Rotaria</taxon>
    </lineage>
</organism>
<name>A0A814MFF2_9BILA</name>
<gene>
    <name evidence="3" type="ORF">FNK824_LOCUS11245</name>
    <name evidence="2" type="ORF">SEV965_LOCUS14725</name>
</gene>
<dbReference type="EMBL" id="CAJOBE010001319">
    <property type="protein sequence ID" value="CAF3733538.1"/>
    <property type="molecule type" value="Genomic_DNA"/>
</dbReference>
<accession>A0A814MFF2</accession>
<proteinExistence type="predicted"/>
<feature type="coiled-coil region" evidence="1">
    <location>
        <begin position="82"/>
        <end position="109"/>
    </location>
</feature>
<sequence length="195" mass="22097">MTSSKRSKLPCATCGKAIGIFTCRRCKKDFCSRHSIEHRQTLGKQMDEIIVDHDQLQQNLVDERQSMSTIRQVAEEARKLVVNNLNKHKNKITENIAHLTRQLNKACQDDDFDEIDLKEWLQKLNQLKSDLALSDMINIRHSHDTLITRLVVSITPTEVFGQVAGPIHIEDNGQIIAHGQPGTHGTARSVKESIQ</sequence>
<dbReference type="Proteomes" id="UP000663874">
    <property type="component" value="Unassembled WGS sequence"/>
</dbReference>
<reference evidence="2" key="1">
    <citation type="submission" date="2021-02" db="EMBL/GenBank/DDBJ databases">
        <authorList>
            <person name="Nowell W R."/>
        </authorList>
    </citation>
    <scope>NUCLEOTIDE SEQUENCE</scope>
</reference>